<evidence type="ECO:0000313" key="1">
    <source>
        <dbReference type="EMBL" id="MCI71363.1"/>
    </source>
</evidence>
<dbReference type="AlphaFoldDB" id="A0A392UCW6"/>
<comment type="caution">
    <text evidence="1">The sequence shown here is derived from an EMBL/GenBank/DDBJ whole genome shotgun (WGS) entry which is preliminary data.</text>
</comment>
<sequence>MRWGGRCGSFLSPDRACV</sequence>
<feature type="non-terminal residue" evidence="1">
    <location>
        <position position="18"/>
    </location>
</feature>
<reference evidence="1 2" key="1">
    <citation type="journal article" date="2018" name="Front. Plant Sci.">
        <title>Red Clover (Trifolium pratense) and Zigzag Clover (T. medium) - A Picture of Genomic Similarities and Differences.</title>
        <authorList>
            <person name="Dluhosova J."/>
            <person name="Istvanek J."/>
            <person name="Nedelnik J."/>
            <person name="Repkova J."/>
        </authorList>
    </citation>
    <scope>NUCLEOTIDE SEQUENCE [LARGE SCALE GENOMIC DNA]</scope>
    <source>
        <strain evidence="2">cv. 10/8</strain>
        <tissue evidence="1">Leaf</tissue>
    </source>
</reference>
<name>A0A392UCW6_9FABA</name>
<organism evidence="1 2">
    <name type="scientific">Trifolium medium</name>
    <dbReference type="NCBI Taxonomy" id="97028"/>
    <lineage>
        <taxon>Eukaryota</taxon>
        <taxon>Viridiplantae</taxon>
        <taxon>Streptophyta</taxon>
        <taxon>Embryophyta</taxon>
        <taxon>Tracheophyta</taxon>
        <taxon>Spermatophyta</taxon>
        <taxon>Magnoliopsida</taxon>
        <taxon>eudicotyledons</taxon>
        <taxon>Gunneridae</taxon>
        <taxon>Pentapetalae</taxon>
        <taxon>rosids</taxon>
        <taxon>fabids</taxon>
        <taxon>Fabales</taxon>
        <taxon>Fabaceae</taxon>
        <taxon>Papilionoideae</taxon>
        <taxon>50 kb inversion clade</taxon>
        <taxon>NPAAA clade</taxon>
        <taxon>Hologalegina</taxon>
        <taxon>IRL clade</taxon>
        <taxon>Trifolieae</taxon>
        <taxon>Trifolium</taxon>
    </lineage>
</organism>
<dbReference type="Proteomes" id="UP000265520">
    <property type="component" value="Unassembled WGS sequence"/>
</dbReference>
<protein>
    <submittedName>
        <fullName evidence="1">Uncharacterized protein</fullName>
    </submittedName>
</protein>
<dbReference type="EMBL" id="LXQA010794972">
    <property type="protein sequence ID" value="MCI71363.1"/>
    <property type="molecule type" value="Genomic_DNA"/>
</dbReference>
<accession>A0A392UCW6</accession>
<evidence type="ECO:0000313" key="2">
    <source>
        <dbReference type="Proteomes" id="UP000265520"/>
    </source>
</evidence>
<keyword evidence="2" id="KW-1185">Reference proteome</keyword>
<proteinExistence type="predicted"/>